<feature type="domain" description="Macro" evidence="2">
    <location>
        <begin position="245"/>
        <end position="433"/>
    </location>
</feature>
<accession>A0ABQ9FK50</accession>
<feature type="domain" description="Macro" evidence="2">
    <location>
        <begin position="509"/>
        <end position="661"/>
    </location>
</feature>
<dbReference type="Gene3D" id="3.40.220.10">
    <property type="entry name" value="Leucine Aminopeptidase, subunit E, domain 1"/>
    <property type="match status" value="2"/>
</dbReference>
<dbReference type="PROSITE" id="PS51154">
    <property type="entry name" value="MACRO"/>
    <property type="match status" value="2"/>
</dbReference>
<protein>
    <recommendedName>
        <fullName evidence="2">Macro domain-containing protein</fullName>
    </recommendedName>
</protein>
<dbReference type="PANTHER" id="PTHR11106:SF111">
    <property type="entry name" value="MACRO DOMAIN-CONTAINING PROTEIN"/>
    <property type="match status" value="1"/>
</dbReference>
<reference evidence="3 4" key="1">
    <citation type="submission" date="2022-12" db="EMBL/GenBank/DDBJ databases">
        <title>Chromosome-level genome of Tegillarca granosa.</title>
        <authorList>
            <person name="Kim J."/>
        </authorList>
    </citation>
    <scope>NUCLEOTIDE SEQUENCE [LARGE SCALE GENOMIC DNA]</scope>
    <source>
        <strain evidence="3">Teg-2019</strain>
        <tissue evidence="3">Adductor muscle</tissue>
    </source>
</reference>
<dbReference type="SUPFAM" id="SSF52949">
    <property type="entry name" value="Macro domain-like"/>
    <property type="match status" value="2"/>
</dbReference>
<organism evidence="3 4">
    <name type="scientific">Tegillarca granosa</name>
    <name type="common">Malaysian cockle</name>
    <name type="synonym">Anadara granosa</name>
    <dbReference type="NCBI Taxonomy" id="220873"/>
    <lineage>
        <taxon>Eukaryota</taxon>
        <taxon>Metazoa</taxon>
        <taxon>Spiralia</taxon>
        <taxon>Lophotrochozoa</taxon>
        <taxon>Mollusca</taxon>
        <taxon>Bivalvia</taxon>
        <taxon>Autobranchia</taxon>
        <taxon>Pteriomorphia</taxon>
        <taxon>Arcoida</taxon>
        <taxon>Arcoidea</taxon>
        <taxon>Arcidae</taxon>
        <taxon>Tegillarca</taxon>
    </lineage>
</organism>
<dbReference type="InterPro" id="IPR002589">
    <property type="entry name" value="Macro_dom"/>
</dbReference>
<name>A0ABQ9FK50_TEGGR</name>
<comment type="caution">
    <text evidence="3">The sequence shown here is derived from an EMBL/GenBank/DDBJ whole genome shotgun (WGS) entry which is preliminary data.</text>
</comment>
<feature type="compositionally biased region" description="Basic and acidic residues" evidence="1">
    <location>
        <begin position="173"/>
        <end position="189"/>
    </location>
</feature>
<dbReference type="EMBL" id="JARBDR010000246">
    <property type="protein sequence ID" value="KAJ8317693.1"/>
    <property type="molecule type" value="Genomic_DNA"/>
</dbReference>
<dbReference type="CDD" id="cd02907">
    <property type="entry name" value="Macro_Af1521_BAL-like"/>
    <property type="match status" value="1"/>
</dbReference>
<evidence type="ECO:0000256" key="1">
    <source>
        <dbReference type="SAM" id="MobiDB-lite"/>
    </source>
</evidence>
<feature type="compositionally biased region" description="Polar residues" evidence="1">
    <location>
        <begin position="190"/>
        <end position="204"/>
    </location>
</feature>
<dbReference type="SMART" id="SM00506">
    <property type="entry name" value="A1pp"/>
    <property type="match status" value="1"/>
</dbReference>
<feature type="region of interest" description="Disordered" evidence="1">
    <location>
        <begin position="455"/>
        <end position="502"/>
    </location>
</feature>
<dbReference type="Pfam" id="PF01661">
    <property type="entry name" value="Macro"/>
    <property type="match status" value="2"/>
</dbReference>
<feature type="compositionally biased region" description="Basic and acidic residues" evidence="1">
    <location>
        <begin position="208"/>
        <end position="229"/>
    </location>
</feature>
<keyword evidence="4" id="KW-1185">Reference proteome</keyword>
<proteinExistence type="predicted"/>
<gene>
    <name evidence="3" type="ORF">KUTeg_005597</name>
</gene>
<dbReference type="Proteomes" id="UP001217089">
    <property type="component" value="Unassembled WGS sequence"/>
</dbReference>
<dbReference type="InterPro" id="IPR043472">
    <property type="entry name" value="Macro_dom-like"/>
</dbReference>
<feature type="region of interest" description="Disordered" evidence="1">
    <location>
        <begin position="165"/>
        <end position="239"/>
    </location>
</feature>
<evidence type="ECO:0000313" key="4">
    <source>
        <dbReference type="Proteomes" id="UP001217089"/>
    </source>
</evidence>
<evidence type="ECO:0000313" key="3">
    <source>
        <dbReference type="EMBL" id="KAJ8317693.1"/>
    </source>
</evidence>
<sequence length="661" mass="74909">MEEKTQGQLTLGKKSEDPKKSLDLECLRFDGDDAKKLQFFFNEEINRITSFPGVEQKFSKNPEEDNSFSLCYPKSRKEHFHKEKIRLEKLINGLIKKKIECKNKDRMKIAEEKFKKEKSVTVLMQPCWDKGQILIFSNDGKRLDEAEKFILDILDKKDDSLQKSLSSSRVGRKFNDSTNKHSQYDKPTSEENAASNSRNQNVSSRAGRKFETSVKHASHHDWSMQHKGNDDEEDNLTSHDTRGTRKYFEFSTKEGLKVKLYRGSITKLNVDAIVNAANEHLRNIGGVAQAISSAAGRALEDGCREQINKRKVIHVSENCVTVAGHLPCTFVIHAVGPNWHDYREKIQCLNYLSDTVVNILKTSQERKFKVVVMPPISSGIFAVPQSFCAAMYLKGIIDFSRKVPGKRQVEEFHIIDIKDDILNLIQDAYQNWKKDPLSIDPEKLIKECTLKGSRSYQRSDSSENQWTSQNTRSNNFKGLRSYQGSDQSGNSSSHQAAWGNTPNMTVEKGGETCFTFNGNLKVWIYSGNLLQLETKVDVIVSTENCTVSGKGGLAMALLHNAGNKYVKAHGAILSGNKRLQEGSVSITHAGKLKFRNIYHVVIEQFQCDTLPKHYELEKQKTAVKNVLEKANSVPLSKSDKKRCKRKEGLHLLQWHCLALDG</sequence>
<dbReference type="PANTHER" id="PTHR11106">
    <property type="entry name" value="GANGLIOSIDE INDUCED DIFFERENTIATION ASSOCIATED PROTEIN 2-RELATED"/>
    <property type="match status" value="1"/>
</dbReference>
<evidence type="ECO:0000259" key="2">
    <source>
        <dbReference type="PROSITE" id="PS51154"/>
    </source>
</evidence>